<feature type="compositionally biased region" description="Basic residues" evidence="8">
    <location>
        <begin position="1"/>
        <end position="11"/>
    </location>
</feature>
<comment type="catalytic activity">
    <reaction evidence="1">
        <text>Endonucleolytic cleavage to 5'-phosphomonoester.</text>
        <dbReference type="EC" id="3.1.26.3"/>
    </reaction>
</comment>
<dbReference type="InterPro" id="IPR036389">
    <property type="entry name" value="RNase_III_sf"/>
</dbReference>
<dbReference type="FunFam" id="1.10.1520.10:FF:000001">
    <property type="entry name" value="Ribonuclease 3"/>
    <property type="match status" value="1"/>
</dbReference>
<dbReference type="EC" id="3.1.26.3" evidence="2"/>
<evidence type="ECO:0000313" key="11">
    <source>
        <dbReference type="EMBL" id="KAK5781953.1"/>
    </source>
</evidence>
<evidence type="ECO:0000256" key="5">
    <source>
        <dbReference type="ARBA" id="ARBA00022801"/>
    </source>
</evidence>
<dbReference type="CDD" id="cd00593">
    <property type="entry name" value="RIBOc"/>
    <property type="match status" value="1"/>
</dbReference>
<dbReference type="Gene3D" id="3.30.160.20">
    <property type="match status" value="1"/>
</dbReference>
<dbReference type="GO" id="GO:0006364">
    <property type="term" value="P:rRNA processing"/>
    <property type="evidence" value="ECO:0007669"/>
    <property type="project" value="InterPro"/>
</dbReference>
<dbReference type="SUPFAM" id="SSF54768">
    <property type="entry name" value="dsRNA-binding domain-like"/>
    <property type="match status" value="1"/>
</dbReference>
<accession>A0AAN7WPZ3</accession>
<dbReference type="GO" id="GO:0003725">
    <property type="term" value="F:double-stranded RNA binding"/>
    <property type="evidence" value="ECO:0007669"/>
    <property type="project" value="InterPro"/>
</dbReference>
<comment type="caution">
    <text evidence="11">The sequence shown here is derived from an EMBL/GenBank/DDBJ whole genome shotgun (WGS) entry which is preliminary data.</text>
</comment>
<keyword evidence="6 7" id="KW-0694">RNA-binding</keyword>
<name>A0AAN7WPZ3_9SACH</name>
<dbReference type="Pfam" id="PF00636">
    <property type="entry name" value="Ribonuclease_3"/>
    <property type="match status" value="1"/>
</dbReference>
<dbReference type="InterPro" id="IPR040540">
    <property type="entry name" value="RNase_3_N"/>
</dbReference>
<dbReference type="EMBL" id="JAWIZZ010000023">
    <property type="protein sequence ID" value="KAK5781953.1"/>
    <property type="molecule type" value="Genomic_DNA"/>
</dbReference>
<feature type="domain" description="RNase III" evidence="10">
    <location>
        <begin position="244"/>
        <end position="347"/>
    </location>
</feature>
<evidence type="ECO:0000256" key="1">
    <source>
        <dbReference type="ARBA" id="ARBA00000109"/>
    </source>
</evidence>
<dbReference type="GO" id="GO:0005654">
    <property type="term" value="C:nucleoplasm"/>
    <property type="evidence" value="ECO:0007669"/>
    <property type="project" value="TreeGrafter"/>
</dbReference>
<dbReference type="SUPFAM" id="SSF69065">
    <property type="entry name" value="RNase III domain-like"/>
    <property type="match status" value="1"/>
</dbReference>
<dbReference type="SMART" id="SM00535">
    <property type="entry name" value="RIBOc"/>
    <property type="match status" value="1"/>
</dbReference>
<dbReference type="PANTHER" id="PTHR11207">
    <property type="entry name" value="RIBONUCLEASE III"/>
    <property type="match status" value="1"/>
</dbReference>
<dbReference type="GO" id="GO:0030847">
    <property type="term" value="P:termination of RNA polymerase II transcription, exosome-dependent"/>
    <property type="evidence" value="ECO:0007669"/>
    <property type="project" value="UniProtKB-ARBA"/>
</dbReference>
<dbReference type="PROSITE" id="PS50142">
    <property type="entry name" value="RNASE_3_2"/>
    <property type="match status" value="1"/>
</dbReference>
<keyword evidence="12" id="KW-1185">Reference proteome</keyword>
<evidence type="ECO:0000259" key="10">
    <source>
        <dbReference type="PROSITE" id="PS50142"/>
    </source>
</evidence>
<feature type="domain" description="DRBM" evidence="9">
    <location>
        <begin position="385"/>
        <end position="448"/>
    </location>
</feature>
<dbReference type="GO" id="GO:0004525">
    <property type="term" value="F:ribonuclease III activity"/>
    <property type="evidence" value="ECO:0007669"/>
    <property type="project" value="UniProtKB-EC"/>
</dbReference>
<gene>
    <name evidence="11" type="ORF">RI543_000606</name>
</gene>
<dbReference type="PROSITE" id="PS50137">
    <property type="entry name" value="DS_RBD"/>
    <property type="match status" value="1"/>
</dbReference>
<dbReference type="InterPro" id="IPR000999">
    <property type="entry name" value="RNase_III_dom"/>
</dbReference>
<evidence type="ECO:0000256" key="2">
    <source>
        <dbReference type="ARBA" id="ARBA00012177"/>
    </source>
</evidence>
<evidence type="ECO:0000259" key="9">
    <source>
        <dbReference type="PROSITE" id="PS50137"/>
    </source>
</evidence>
<evidence type="ECO:0000256" key="7">
    <source>
        <dbReference type="PROSITE-ProRule" id="PRU00266"/>
    </source>
</evidence>
<organism evidence="11 12">
    <name type="scientific">Arxiozyma heterogenica</name>
    <dbReference type="NCBI Taxonomy" id="278026"/>
    <lineage>
        <taxon>Eukaryota</taxon>
        <taxon>Fungi</taxon>
        <taxon>Dikarya</taxon>
        <taxon>Ascomycota</taxon>
        <taxon>Saccharomycotina</taxon>
        <taxon>Saccharomycetes</taxon>
        <taxon>Saccharomycetales</taxon>
        <taxon>Saccharomycetaceae</taxon>
        <taxon>Arxiozyma</taxon>
    </lineage>
</organism>
<dbReference type="GO" id="GO:0034475">
    <property type="term" value="P:U4 snRNA 3'-end processing"/>
    <property type="evidence" value="ECO:0007669"/>
    <property type="project" value="UniProtKB-ARBA"/>
</dbReference>
<reference evidence="12" key="1">
    <citation type="submission" date="2023-07" db="EMBL/GenBank/DDBJ databases">
        <title>A draft genome of Kazachstania heterogenica Y-27499.</title>
        <authorList>
            <person name="Donic C."/>
            <person name="Kralova J.S."/>
            <person name="Fidel L."/>
            <person name="Ben-Dor S."/>
            <person name="Jung S."/>
        </authorList>
    </citation>
    <scope>NUCLEOTIDE SEQUENCE [LARGE SCALE GENOMIC DNA]</scope>
    <source>
        <strain evidence="12">Y27499</strain>
    </source>
</reference>
<dbReference type="Proteomes" id="UP001306508">
    <property type="component" value="Unassembled WGS sequence"/>
</dbReference>
<dbReference type="PANTHER" id="PTHR11207:SF0">
    <property type="entry name" value="RIBONUCLEASE 3"/>
    <property type="match status" value="1"/>
</dbReference>
<dbReference type="Gene3D" id="1.10.1520.10">
    <property type="entry name" value="Ribonuclease III domain"/>
    <property type="match status" value="1"/>
</dbReference>
<dbReference type="Pfam" id="PF18497">
    <property type="entry name" value="RNase_3_N"/>
    <property type="match status" value="1"/>
</dbReference>
<dbReference type="AlphaFoldDB" id="A0AAN7WPZ3"/>
<evidence type="ECO:0000313" key="12">
    <source>
        <dbReference type="Proteomes" id="UP001306508"/>
    </source>
</evidence>
<dbReference type="CDD" id="cd19876">
    <property type="entry name" value="DSRM_RNT1p-like"/>
    <property type="match status" value="1"/>
</dbReference>
<feature type="compositionally biased region" description="Basic residues" evidence="8">
    <location>
        <begin position="30"/>
        <end position="49"/>
    </location>
</feature>
<evidence type="ECO:0000256" key="3">
    <source>
        <dbReference type="ARBA" id="ARBA00022722"/>
    </source>
</evidence>
<evidence type="ECO:0000256" key="4">
    <source>
        <dbReference type="ARBA" id="ARBA00022759"/>
    </source>
</evidence>
<dbReference type="Pfam" id="PF00035">
    <property type="entry name" value="dsrm"/>
    <property type="match status" value="1"/>
</dbReference>
<feature type="compositionally biased region" description="Polar residues" evidence="8">
    <location>
        <begin position="17"/>
        <end position="26"/>
    </location>
</feature>
<dbReference type="InterPro" id="IPR014720">
    <property type="entry name" value="dsRBD_dom"/>
</dbReference>
<evidence type="ECO:0000256" key="6">
    <source>
        <dbReference type="ARBA" id="ARBA00022884"/>
    </source>
</evidence>
<keyword evidence="4" id="KW-0255">Endonuclease</keyword>
<dbReference type="InterPro" id="IPR044449">
    <property type="entry name" value="Rnt1/Pac1_DSRM_fungi"/>
</dbReference>
<dbReference type="GO" id="GO:0034963">
    <property type="term" value="P:box C/D sno(s)RNA processing"/>
    <property type="evidence" value="ECO:0007669"/>
    <property type="project" value="UniProtKB-ARBA"/>
</dbReference>
<evidence type="ECO:0000256" key="8">
    <source>
        <dbReference type="SAM" id="MobiDB-lite"/>
    </source>
</evidence>
<proteinExistence type="predicted"/>
<keyword evidence="3" id="KW-0540">Nuclease</keyword>
<feature type="region of interest" description="Disordered" evidence="8">
    <location>
        <begin position="1"/>
        <end position="49"/>
    </location>
</feature>
<keyword evidence="5" id="KW-0378">Hydrolase</keyword>
<protein>
    <recommendedName>
        <fullName evidence="2">ribonuclease III</fullName>
        <ecNumber evidence="2">3.1.26.3</ecNumber>
    </recommendedName>
</protein>
<sequence>MTSIGKKKGEKRRFENDTLNETTQQPLKSEKKRKKEKKKDKKSKKSKKIKTLEGKLEPVDETIDIAEVKKFLKDEPKYSYLNIIQIEHAATKFIEMYKKILDISPTLGSYQNLVKNKAKLDLDIVPSLSRYMLKVAAELKTLYILKKDPVLQKLPNFEENFDPNNNDNPILPGILNNDVQLLINLLDENDSQDIKESSNVNKKEKVFTKNESLSWPPPIPEIRNPTIRARVFTHKSLVKNKNFLSENAKLNSHNEMLEFLGDAALYFAVTRIIYKKFPYFDDGQLTELRIQLVNNERLKKFSLAYGLRDKLKCGPGLLNDDTYKHGKRKLEADVFEAYIGGLVEDNPTNYAELIENWLEKLMEPTIKELTATNIKLQSPETTNLDAKRQLYSLIGYAALGLSYRVIKRRTPDDPSFVVECRIADGTVLGIGRGKNVKVAGSKAAESVLANKALVEEYANKRAAIPRSQTIISLNKSNKVVNSPKDTGKNSVGLTESNDRQIVMGEAGELILK</sequence>
<dbReference type="SMART" id="SM00358">
    <property type="entry name" value="DSRM"/>
    <property type="match status" value="1"/>
</dbReference>